<dbReference type="Pfam" id="PF13646">
    <property type="entry name" value="HEAT_2"/>
    <property type="match status" value="1"/>
</dbReference>
<evidence type="ECO:0008006" key="3">
    <source>
        <dbReference type="Google" id="ProtNLM"/>
    </source>
</evidence>
<evidence type="ECO:0000313" key="2">
    <source>
        <dbReference type="Proteomes" id="UP001422759"/>
    </source>
</evidence>
<comment type="caution">
    <text evidence="1">The sequence shown here is derived from an EMBL/GenBank/DDBJ whole genome shotgun (WGS) entry which is preliminary data.</text>
</comment>
<name>A0ABP5LEM1_9ACTN</name>
<dbReference type="Gene3D" id="1.25.10.10">
    <property type="entry name" value="Leucine-rich Repeat Variant"/>
    <property type="match status" value="1"/>
</dbReference>
<dbReference type="EMBL" id="BAAANT010000018">
    <property type="protein sequence ID" value="GAA2145991.1"/>
    <property type="molecule type" value="Genomic_DNA"/>
</dbReference>
<accession>A0ABP5LEM1</accession>
<sequence>MKWLDQALATGAASTPGHPSRTAIFDAVRAERTGPVATRLLRLSRDEDPLVRREVLDLLWSLGFGGPWPEAADAALARLTDRDAEVRRRAARLVVAAGRRDLALAALAELTDPVVRSALAEALGTGLAHLRADPLAAIRFRAHLETLRAAPPAQWPALDAALHADAREAALHWERLGQAWGRTLCGLGREQDTYAVTAGLLADPATRETGADLAREACHQWRAAPVELLPLLVRHCGPEPGPALARALTTASISEAAMRRHGALTATVPFRPYPKPRRPSCPAVPPAYDSLSAAGVLAARPVGIGRLGRAPEIFGALLDAGPLTFRQAAQLYNLTFLRPGATQARCVPLWLRHAGPAALPRLLALLVPHLGDYTIGEHYLACLARMGRQALPALPAVAALIDRRTRIPANDSTRDAEMRLDELLLAAALAARRAILAAPAVNPAAR</sequence>
<proteinExistence type="predicted"/>
<dbReference type="InterPro" id="IPR016024">
    <property type="entry name" value="ARM-type_fold"/>
</dbReference>
<dbReference type="SUPFAM" id="SSF48371">
    <property type="entry name" value="ARM repeat"/>
    <property type="match status" value="1"/>
</dbReference>
<gene>
    <name evidence="1" type="ORF">GCM10009760_35290</name>
</gene>
<dbReference type="Proteomes" id="UP001422759">
    <property type="component" value="Unassembled WGS sequence"/>
</dbReference>
<evidence type="ECO:0000313" key="1">
    <source>
        <dbReference type="EMBL" id="GAA2145991.1"/>
    </source>
</evidence>
<reference evidence="2" key="1">
    <citation type="journal article" date="2019" name="Int. J. Syst. Evol. Microbiol.">
        <title>The Global Catalogue of Microorganisms (GCM) 10K type strain sequencing project: providing services to taxonomists for standard genome sequencing and annotation.</title>
        <authorList>
            <consortium name="The Broad Institute Genomics Platform"/>
            <consortium name="The Broad Institute Genome Sequencing Center for Infectious Disease"/>
            <person name="Wu L."/>
            <person name="Ma J."/>
        </authorList>
    </citation>
    <scope>NUCLEOTIDE SEQUENCE [LARGE SCALE GENOMIC DNA]</scope>
    <source>
        <strain evidence="2">JCM 14560</strain>
    </source>
</reference>
<keyword evidence="2" id="KW-1185">Reference proteome</keyword>
<dbReference type="InterPro" id="IPR011989">
    <property type="entry name" value="ARM-like"/>
</dbReference>
<dbReference type="RefSeq" id="WP_344466000.1">
    <property type="nucleotide sequence ID" value="NZ_BAAANT010000018.1"/>
</dbReference>
<protein>
    <recommendedName>
        <fullName evidence="3">HEAT repeat protein</fullName>
    </recommendedName>
</protein>
<organism evidence="1 2">
    <name type="scientific">Kitasatospora kazusensis</name>
    <dbReference type="NCBI Taxonomy" id="407974"/>
    <lineage>
        <taxon>Bacteria</taxon>
        <taxon>Bacillati</taxon>
        <taxon>Actinomycetota</taxon>
        <taxon>Actinomycetes</taxon>
        <taxon>Kitasatosporales</taxon>
        <taxon>Streptomycetaceae</taxon>
        <taxon>Kitasatospora</taxon>
    </lineage>
</organism>